<dbReference type="AlphaFoldDB" id="A0AB39VD39"/>
<protein>
    <submittedName>
        <fullName evidence="1">Transcriptional regulator</fullName>
    </submittedName>
</protein>
<dbReference type="EMBL" id="CP165646">
    <property type="protein sequence ID" value="XDU65142.1"/>
    <property type="molecule type" value="Genomic_DNA"/>
</dbReference>
<gene>
    <name evidence="1" type="ORF">AB8B23_03020</name>
</gene>
<name>A0AB39VD39_9FUSO</name>
<dbReference type="KEGG" id="lmes:AB8B23_03020"/>
<dbReference type="RefSeq" id="WP_369713333.1">
    <property type="nucleotide sequence ID" value="NZ_CP165646.1"/>
</dbReference>
<proteinExistence type="predicted"/>
<reference evidence="1" key="1">
    <citation type="submission" date="2024-07" db="EMBL/GenBank/DDBJ databases">
        <authorList>
            <person name="Li X.-J."/>
            <person name="Wang X."/>
        </authorList>
    </citation>
    <scope>NUCLEOTIDE SEQUENCE</scope>
    <source>
        <strain evidence="1">HSP-342</strain>
    </source>
</reference>
<organism evidence="1">
    <name type="scientific">Leptotrichia mesophila</name>
    <dbReference type="NCBI Taxonomy" id="3239303"/>
    <lineage>
        <taxon>Bacteria</taxon>
        <taxon>Fusobacteriati</taxon>
        <taxon>Fusobacteriota</taxon>
        <taxon>Fusobacteriia</taxon>
        <taxon>Fusobacteriales</taxon>
        <taxon>Leptotrichiaceae</taxon>
        <taxon>Leptotrichia</taxon>
    </lineage>
</organism>
<accession>A0AB39VD39</accession>
<evidence type="ECO:0000313" key="1">
    <source>
        <dbReference type="EMBL" id="XDU65142.1"/>
    </source>
</evidence>
<sequence>MKKKYFYNKNDVMEMLEASEKRAKKIIKELNKELEEKGFLYYDKVVNAKYFNERYNIE</sequence>